<dbReference type="RefSeq" id="WP_338449312.1">
    <property type="nucleotide sequence ID" value="NZ_CP137640.1"/>
</dbReference>
<name>A0ABZ2C9I7_9BACI</name>
<sequence>MDVFQYKPIEIINGEVDYSFEDYNQDLVKVLEVEFGNRYNEKIFDLISALFISKLNGLEKSDETLIGLTDAFENEINILQAVFMRTLTEQIKHGIPRSTAIKITNGLYQAAIKSINGK</sequence>
<protein>
    <recommendedName>
        <fullName evidence="3">Phage protein</fullName>
    </recommendedName>
</protein>
<keyword evidence="2" id="KW-1185">Reference proteome</keyword>
<accession>A0ABZ2C9I7</accession>
<evidence type="ECO:0008006" key="3">
    <source>
        <dbReference type="Google" id="ProtNLM"/>
    </source>
</evidence>
<gene>
    <name evidence="1" type="ORF">R4Z09_24510</name>
</gene>
<evidence type="ECO:0000313" key="2">
    <source>
        <dbReference type="Proteomes" id="UP001357223"/>
    </source>
</evidence>
<reference evidence="1 2" key="1">
    <citation type="submission" date="2023-10" db="EMBL/GenBank/DDBJ databases">
        <title>Niallia locisalis sp.nov. isolated from a salt pond sample.</title>
        <authorList>
            <person name="Li X.-J."/>
            <person name="Dong L."/>
        </authorList>
    </citation>
    <scope>NUCLEOTIDE SEQUENCE [LARGE SCALE GENOMIC DNA]</scope>
    <source>
        <strain evidence="1 2">DSM 29761</strain>
    </source>
</reference>
<evidence type="ECO:0000313" key="1">
    <source>
        <dbReference type="EMBL" id="WVX80381.1"/>
    </source>
</evidence>
<proteinExistence type="predicted"/>
<dbReference type="EMBL" id="CP137640">
    <property type="protein sequence ID" value="WVX80381.1"/>
    <property type="molecule type" value="Genomic_DNA"/>
</dbReference>
<organism evidence="1 2">
    <name type="scientific">Niallia oryzisoli</name>
    <dbReference type="NCBI Taxonomy" id="1737571"/>
    <lineage>
        <taxon>Bacteria</taxon>
        <taxon>Bacillati</taxon>
        <taxon>Bacillota</taxon>
        <taxon>Bacilli</taxon>
        <taxon>Bacillales</taxon>
        <taxon>Bacillaceae</taxon>
        <taxon>Niallia</taxon>
    </lineage>
</organism>
<dbReference type="Proteomes" id="UP001357223">
    <property type="component" value="Chromosome"/>
</dbReference>